<evidence type="ECO:0000313" key="1">
    <source>
        <dbReference type="EMBL" id="QRD93336.1"/>
    </source>
</evidence>
<accession>A0A7U2N0J9</accession>
<keyword evidence="2" id="KW-1185">Reference proteome</keyword>
<dbReference type="VEuPathDB" id="FungiDB:F9C07_12886"/>
<evidence type="ECO:0000313" key="2">
    <source>
        <dbReference type="Proteomes" id="UP000596276"/>
    </source>
</evidence>
<reference evidence="2" key="1">
    <citation type="journal article" date="2021" name="G3 (Bethesda)">
        <title>Chromosome assembled and annotated genome sequence of Aspergillus flavus NRRL 3357.</title>
        <authorList>
            <person name="Skerker J.M."/>
            <person name="Pianalto K.M."/>
            <person name="Mondo S.J."/>
            <person name="Yang K."/>
            <person name="Arkin A.P."/>
            <person name="Keller N.P."/>
            <person name="Grigoriev I.V."/>
            <person name="Louise Glass N.L."/>
        </authorList>
    </citation>
    <scope>NUCLEOTIDE SEQUENCE [LARGE SCALE GENOMIC DNA]</scope>
    <source>
        <strain evidence="2">ATCC 200026 / FGSC A1120 / IAM 13836 / NRRL 3357 / JCM 12722 / SRRC 167</strain>
    </source>
</reference>
<dbReference type="Proteomes" id="UP000596276">
    <property type="component" value="Chromosome 8"/>
</dbReference>
<proteinExistence type="predicted"/>
<organism evidence="1 2">
    <name type="scientific">Aspergillus flavus (strain ATCC 200026 / FGSC A1120 / IAM 13836 / NRRL 3357 / JCM 12722 / SRRC 167)</name>
    <dbReference type="NCBI Taxonomy" id="332952"/>
    <lineage>
        <taxon>Eukaryota</taxon>
        <taxon>Fungi</taxon>
        <taxon>Dikarya</taxon>
        <taxon>Ascomycota</taxon>
        <taxon>Pezizomycotina</taxon>
        <taxon>Eurotiomycetes</taxon>
        <taxon>Eurotiomycetidae</taxon>
        <taxon>Eurotiales</taxon>
        <taxon>Aspergillaceae</taxon>
        <taxon>Aspergillus</taxon>
        <taxon>Aspergillus subgen. Circumdati</taxon>
    </lineage>
</organism>
<protein>
    <submittedName>
        <fullName evidence="1">Uncharacterized protein</fullName>
    </submittedName>
</protein>
<name>A0A7U2N0J9_ASPFN</name>
<gene>
    <name evidence="1" type="ORF">F9C07_12886</name>
</gene>
<sequence>MYTNLLIRGLDVPFDSKPIANEEPSRVCDPVERPSMLGIGFRSGMLLHWINSHDYPWLEEWLISSKTLLARKGDCDIAPEALVDELAPIWSVVVLTLSKHVGDEVPIKWTSECQPRRWIFATLRQASDKCIMD</sequence>
<dbReference type="AlphaFoldDB" id="A0A7U2N0J9"/>
<dbReference type="EMBL" id="CP044616">
    <property type="protein sequence ID" value="QRD93336.1"/>
    <property type="molecule type" value="Genomic_DNA"/>
</dbReference>
<dbReference type="VEuPathDB" id="FungiDB:AFLA_013072"/>